<dbReference type="Proteomes" id="UP000479335">
    <property type="component" value="Unassembled WGS sequence"/>
</dbReference>
<dbReference type="EMBL" id="WWCN01000012">
    <property type="protein sequence ID" value="MYM24663.1"/>
    <property type="molecule type" value="Genomic_DNA"/>
</dbReference>
<gene>
    <name evidence="4" type="ORF">GTP46_18665</name>
</gene>
<dbReference type="Pfam" id="PF07589">
    <property type="entry name" value="PEP-CTERM"/>
    <property type="match status" value="1"/>
</dbReference>
<feature type="domain" description="Ice-binding protein C-terminal" evidence="3">
    <location>
        <begin position="179"/>
        <end position="203"/>
    </location>
</feature>
<keyword evidence="1" id="KW-0732">Signal</keyword>
<keyword evidence="5" id="KW-1185">Reference proteome</keyword>
<feature type="signal peptide" evidence="1">
    <location>
        <begin position="1"/>
        <end position="20"/>
    </location>
</feature>
<dbReference type="AlphaFoldDB" id="A0A6L8KB31"/>
<feature type="domain" description="DUF642" evidence="2">
    <location>
        <begin position="78"/>
        <end position="172"/>
    </location>
</feature>
<evidence type="ECO:0000259" key="2">
    <source>
        <dbReference type="Pfam" id="PF04862"/>
    </source>
</evidence>
<dbReference type="NCBIfam" id="TIGR02595">
    <property type="entry name" value="PEP_CTERM"/>
    <property type="match status" value="1"/>
</dbReference>
<dbReference type="RefSeq" id="WP_161008304.1">
    <property type="nucleotide sequence ID" value="NZ_WWCN01000012.1"/>
</dbReference>
<accession>A0A6L8KB31</accession>
<name>A0A6L8KB31_9BURK</name>
<evidence type="ECO:0000313" key="4">
    <source>
        <dbReference type="EMBL" id="MYM24663.1"/>
    </source>
</evidence>
<dbReference type="InterPro" id="IPR013424">
    <property type="entry name" value="Ice-binding_C"/>
</dbReference>
<evidence type="ECO:0000313" key="5">
    <source>
        <dbReference type="Proteomes" id="UP000479335"/>
    </source>
</evidence>
<dbReference type="Gene3D" id="2.60.120.260">
    <property type="entry name" value="Galactose-binding domain-like"/>
    <property type="match status" value="1"/>
</dbReference>
<dbReference type="InterPro" id="IPR006946">
    <property type="entry name" value="DGR2-like_dom"/>
</dbReference>
<evidence type="ECO:0000259" key="3">
    <source>
        <dbReference type="Pfam" id="PF07589"/>
    </source>
</evidence>
<sequence>MKKIIAASLLAFFAAAGASAAELVTNGSFEDGGAGWGSTQTAGFAPVSAYINCCGIDGSGYPAANGVAAAFFGWGQMAGGTIFQDLATVAGNTYTVNFSYGAISGSALQTMTVEASSGLAVLGSLDVSAYGNHNQASLVSPYSFTFVANSSSTKLLFRDTSVNTDSTDGMVDLVSVTGAVPEPETYAMLLAGLGLVGFAARRRKA</sequence>
<dbReference type="Pfam" id="PF04862">
    <property type="entry name" value="DUF642"/>
    <property type="match status" value="1"/>
</dbReference>
<protein>
    <submittedName>
        <fullName evidence="4">PEPxxWA-CTERM sorting domain-containing protein</fullName>
    </submittedName>
</protein>
<feature type="chain" id="PRO_5026908611" evidence="1">
    <location>
        <begin position="21"/>
        <end position="205"/>
    </location>
</feature>
<reference evidence="4 5" key="1">
    <citation type="submission" date="2019-12" db="EMBL/GenBank/DDBJ databases">
        <title>Novel species isolated from a subtropical stream in China.</title>
        <authorList>
            <person name="Lu H."/>
        </authorList>
    </citation>
    <scope>NUCLEOTIDE SEQUENCE [LARGE SCALE GENOMIC DNA]</scope>
    <source>
        <strain evidence="4 5">FT135W</strain>
    </source>
</reference>
<evidence type="ECO:0000256" key="1">
    <source>
        <dbReference type="SAM" id="SignalP"/>
    </source>
</evidence>
<proteinExistence type="predicted"/>
<organism evidence="4 5">
    <name type="scientific">Duganella flavida</name>
    <dbReference type="NCBI Taxonomy" id="2692175"/>
    <lineage>
        <taxon>Bacteria</taxon>
        <taxon>Pseudomonadati</taxon>
        <taxon>Pseudomonadota</taxon>
        <taxon>Betaproteobacteria</taxon>
        <taxon>Burkholderiales</taxon>
        <taxon>Oxalobacteraceae</taxon>
        <taxon>Telluria group</taxon>
        <taxon>Duganella</taxon>
    </lineage>
</organism>
<comment type="caution">
    <text evidence="4">The sequence shown here is derived from an EMBL/GenBank/DDBJ whole genome shotgun (WGS) entry which is preliminary data.</text>
</comment>
<dbReference type="NCBIfam" id="NF035944">
    <property type="entry name" value="PEPxxWA-CTERM"/>
    <property type="match status" value="1"/>
</dbReference>